<evidence type="ECO:0000259" key="19">
    <source>
        <dbReference type="Pfam" id="PF00662"/>
    </source>
</evidence>
<organism evidence="21">
    <name type="scientific">Onychium japonicum</name>
    <name type="common">Japanese claw fern</name>
    <name type="synonym">Carrot fern</name>
    <dbReference type="NCBI Taxonomy" id="32172"/>
    <lineage>
        <taxon>Eukaryota</taxon>
        <taxon>Viridiplantae</taxon>
        <taxon>Streptophyta</taxon>
        <taxon>Embryophyta</taxon>
        <taxon>Tracheophyta</taxon>
        <taxon>Polypodiopsida</taxon>
        <taxon>Polypodiidae</taxon>
        <taxon>Polypodiales</taxon>
        <taxon>Pteridineae</taxon>
        <taxon>Pteridaceae</taxon>
        <taxon>Pteridoideae</taxon>
        <taxon>Onychium</taxon>
    </lineage>
</organism>
<comment type="catalytic activity">
    <reaction evidence="15 17">
        <text>a plastoquinone + NADPH + (n+1) H(+)(in) = a plastoquinol + NADP(+) + n H(+)(out)</text>
        <dbReference type="Rhea" id="RHEA:42612"/>
        <dbReference type="Rhea" id="RHEA-COMP:9561"/>
        <dbReference type="Rhea" id="RHEA-COMP:9562"/>
        <dbReference type="ChEBI" id="CHEBI:15378"/>
        <dbReference type="ChEBI" id="CHEBI:17757"/>
        <dbReference type="ChEBI" id="CHEBI:57783"/>
        <dbReference type="ChEBI" id="CHEBI:58349"/>
        <dbReference type="ChEBI" id="CHEBI:62192"/>
    </reaction>
</comment>
<dbReference type="GO" id="GO:0009535">
    <property type="term" value="C:chloroplast thylakoid membrane"/>
    <property type="evidence" value="ECO:0007669"/>
    <property type="project" value="UniProtKB-SubCell"/>
</dbReference>
<keyword evidence="13 17" id="KW-0793">Thylakoid</keyword>
<feature type="transmembrane region" description="Helical" evidence="17">
    <location>
        <begin position="41"/>
        <end position="59"/>
    </location>
</feature>
<feature type="transmembrane region" description="Helical" evidence="17">
    <location>
        <begin position="122"/>
        <end position="141"/>
    </location>
</feature>
<feature type="domain" description="NADH:ubiquinone/plastoquinone oxidoreductase chloroplast chain 5 C-terminal" evidence="20">
    <location>
        <begin position="448"/>
        <end position="678"/>
    </location>
</feature>
<dbReference type="PRINTS" id="PR01435">
    <property type="entry name" value="NPOXDRDTASE5"/>
</dbReference>
<dbReference type="InterPro" id="IPR001750">
    <property type="entry name" value="ND/Mrp_TM"/>
</dbReference>
<evidence type="ECO:0000313" key="21">
    <source>
        <dbReference type="EMBL" id="AYW14823.1"/>
    </source>
</evidence>
<dbReference type="PANTHER" id="PTHR42829">
    <property type="entry name" value="NADH-UBIQUINONE OXIDOREDUCTASE CHAIN 5"/>
    <property type="match status" value="1"/>
</dbReference>
<feature type="transmembrane region" description="Helical" evidence="17">
    <location>
        <begin position="260"/>
        <end position="278"/>
    </location>
</feature>
<feature type="transmembrane region" description="Helical" evidence="17">
    <location>
        <begin position="424"/>
        <end position="447"/>
    </location>
</feature>
<dbReference type="GO" id="GO:0015990">
    <property type="term" value="P:electron transport coupled proton transport"/>
    <property type="evidence" value="ECO:0007669"/>
    <property type="project" value="TreeGrafter"/>
</dbReference>
<dbReference type="GO" id="GO:0008137">
    <property type="term" value="F:NADH dehydrogenase (ubiquinone) activity"/>
    <property type="evidence" value="ECO:0007669"/>
    <property type="project" value="InterPro"/>
</dbReference>
<dbReference type="Gene3D" id="1.20.5.2700">
    <property type="match status" value="1"/>
</dbReference>
<evidence type="ECO:0000259" key="18">
    <source>
        <dbReference type="Pfam" id="PF00361"/>
    </source>
</evidence>
<feature type="transmembrane region" description="Helical" evidence="17">
    <location>
        <begin position="284"/>
        <end position="306"/>
    </location>
</feature>
<evidence type="ECO:0000256" key="15">
    <source>
        <dbReference type="ARBA" id="ARBA00047726"/>
    </source>
</evidence>
<dbReference type="GO" id="GO:0003954">
    <property type="term" value="F:NADH dehydrogenase activity"/>
    <property type="evidence" value="ECO:0007669"/>
    <property type="project" value="TreeGrafter"/>
</dbReference>
<dbReference type="InterPro" id="IPR018393">
    <property type="entry name" value="NADHpl_OxRdtase_5_subgr"/>
</dbReference>
<accession>A0A3G5CPN2</accession>
<keyword evidence="9 17" id="KW-0618">Plastoquinone</keyword>
<evidence type="ECO:0000256" key="17">
    <source>
        <dbReference type="RuleBase" id="RU364062"/>
    </source>
</evidence>
<evidence type="ECO:0000256" key="1">
    <source>
        <dbReference type="ARBA" id="ARBA00004059"/>
    </source>
</evidence>
<dbReference type="InterPro" id="IPR002128">
    <property type="entry name" value="NADH_UbQ_OxRdtase_chlpt_su5_C"/>
</dbReference>
<keyword evidence="10" id="KW-1278">Translocase</keyword>
<comment type="subcellular location">
    <subcellularLocation>
        <location evidence="2 17">Plastid</location>
        <location evidence="2 17">Chloroplast thylakoid membrane</location>
        <topology evidence="2 17">Multi-pass membrane protein</topology>
    </subcellularLocation>
</comment>
<dbReference type="Pfam" id="PF00361">
    <property type="entry name" value="Proton_antipo_M"/>
    <property type="match status" value="1"/>
</dbReference>
<evidence type="ECO:0000256" key="9">
    <source>
        <dbReference type="ARBA" id="ARBA00022957"/>
    </source>
</evidence>
<evidence type="ECO:0000256" key="8">
    <source>
        <dbReference type="ARBA" id="ARBA00022857"/>
    </source>
</evidence>
<comment type="subunit">
    <text evidence="4 17">NDH is composed of at least 16 different subunits, 5 of which are encoded in the nucleus.</text>
</comment>
<keyword evidence="17" id="KW-0813">Transport</keyword>
<keyword evidence="14 17" id="KW-0472">Membrane</keyword>
<dbReference type="InterPro" id="IPR003945">
    <property type="entry name" value="NU5C-like"/>
</dbReference>
<dbReference type="RefSeq" id="YP_009548277.1">
    <property type="nucleotide sequence ID" value="NC_040205.1"/>
</dbReference>
<keyword evidence="11 17" id="KW-1133">Transmembrane helix</keyword>
<dbReference type="Pfam" id="PF01010">
    <property type="entry name" value="Proton_antipo_C"/>
    <property type="match status" value="1"/>
</dbReference>
<gene>
    <name evidence="17 21" type="primary">ndhF</name>
</gene>
<feature type="transmembrane region" description="Helical" evidence="17">
    <location>
        <begin position="393"/>
        <end position="412"/>
    </location>
</feature>
<dbReference type="EMBL" id="MH173069">
    <property type="protein sequence ID" value="AYW14823.1"/>
    <property type="molecule type" value="Genomic_DNA"/>
</dbReference>
<evidence type="ECO:0000256" key="13">
    <source>
        <dbReference type="ARBA" id="ARBA00023078"/>
    </source>
</evidence>
<feature type="domain" description="NADH-Ubiquinone oxidoreductase (complex I) chain 5 N-terminal" evidence="19">
    <location>
        <begin position="75"/>
        <end position="125"/>
    </location>
</feature>
<dbReference type="Pfam" id="PF00662">
    <property type="entry name" value="Proton_antipo_N"/>
    <property type="match status" value="1"/>
</dbReference>
<feature type="transmembrane region" description="Helical" evidence="17">
    <location>
        <begin position="327"/>
        <end position="348"/>
    </location>
</feature>
<evidence type="ECO:0000256" key="11">
    <source>
        <dbReference type="ARBA" id="ARBA00022989"/>
    </source>
</evidence>
<keyword evidence="7 17" id="KW-0874">Quinone</keyword>
<keyword evidence="17 21" id="KW-0934">Plastid</keyword>
<dbReference type="PANTHER" id="PTHR42829:SF2">
    <property type="entry name" value="NADH-UBIQUINONE OXIDOREDUCTASE CHAIN 5"/>
    <property type="match status" value="1"/>
</dbReference>
<keyword evidence="17 21" id="KW-0150">Chloroplast</keyword>
<comment type="function">
    <text evidence="1 17">NDH shuttles electrons from NAD(P)H:plastoquinone, via FMN and iron-sulfur (Fe-S) centers, to quinones in the photosynthetic chain and possibly in a chloroplast respiratory chain. The immediate electron acceptor for the enzyme in this species is believed to be plastoquinone. Couples the redox reaction to proton translocation, and thus conserves the redox energy in a proton gradient.</text>
</comment>
<dbReference type="InterPro" id="IPR001516">
    <property type="entry name" value="Proton_antipo_N"/>
</dbReference>
<dbReference type="NCBIfam" id="TIGR01974">
    <property type="entry name" value="NDH_I_L"/>
    <property type="match status" value="1"/>
</dbReference>
<dbReference type="GeneID" id="38745756"/>
<evidence type="ECO:0000256" key="10">
    <source>
        <dbReference type="ARBA" id="ARBA00022967"/>
    </source>
</evidence>
<name>A0A3G5CPN2_ONYJA</name>
<comment type="catalytic activity">
    <reaction evidence="16 17">
        <text>a plastoquinone + NADH + (n+1) H(+)(in) = a plastoquinol + NAD(+) + n H(+)(out)</text>
        <dbReference type="Rhea" id="RHEA:42608"/>
        <dbReference type="Rhea" id="RHEA-COMP:9561"/>
        <dbReference type="Rhea" id="RHEA-COMP:9562"/>
        <dbReference type="ChEBI" id="CHEBI:15378"/>
        <dbReference type="ChEBI" id="CHEBI:17757"/>
        <dbReference type="ChEBI" id="CHEBI:57540"/>
        <dbReference type="ChEBI" id="CHEBI:57945"/>
        <dbReference type="ChEBI" id="CHEBI:62192"/>
    </reaction>
</comment>
<feature type="transmembrane region" description="Helical" evidence="17">
    <location>
        <begin position="187"/>
        <end position="205"/>
    </location>
</feature>
<evidence type="ECO:0000256" key="3">
    <source>
        <dbReference type="ARBA" id="ARBA00008200"/>
    </source>
</evidence>
<dbReference type="NCBIfam" id="NF005141">
    <property type="entry name" value="PRK06590.1"/>
    <property type="match status" value="1"/>
</dbReference>
<dbReference type="EC" id="7.1.1.-" evidence="17"/>
<feature type="transmembrane region" description="Helical" evidence="17">
    <location>
        <begin position="147"/>
        <end position="167"/>
    </location>
</feature>
<sequence>MNLSNEYAWIIPSSPLVASCSTGLLAFFFPKATRAFRQLCALFNTFLLIISMFVSLVLFREQLITHSIQQYLWAWIPKSDFCLEIGFLVDPLTLLMSLLVTTVGISVMVYSDSYMFHDQGYVRFYAYLSLFTASMSGSVLSPNLIQLYIFWELVGMCSYLLVGFWFARASAANACQKAFVTNRIGDFGLLLGILGLYWITGSFQIPELCDRFVELGIVGFVNPIFANIIVLLLFLGPVAKSAQFPLHVWLPDAMEGPTPISALIHAATMVAAGIFFIARIFKIILIFPLVMQVISWVGGATAFLGATLAISQKDLKRSLAYSTMSQLGYMVSALGIGGYRSALFHLVTHAYSKALLFLGAGSVIHSIEKVVGYSPDMSQNMFFMGGLRKSMPITGTTFLLGTLSLCGIPPLACFWSKDAIITESWLYSPALGLITSGTAGLTAFYMFRIHLLTFEGDFRANEAGCTYFNNSHQNLRNISLWGGIELDSLINKISQNPASAQYIVEKKNSPAHSLLGGPLPIQAHFGQNLVQPKESNFVMTFPLVTLAIPAISIGLLGFNFTGKINAFDSLSEWFILSPDYFFDIKNISFLGETLMNSAGSLSLSFLGIFISINIYAESITLNNQKKIFVSELINNNVISAFGGFVRSWSLNRGYIDYCYNIWFVQNLISLSRLISNFDRRIVDGFVNATGASNLVGGESIRYGENGRVSFYSFALVFGIISLISSLITFFPIPPFP</sequence>
<keyword evidence="6 17" id="KW-0812">Transmembrane</keyword>
<evidence type="ECO:0000256" key="6">
    <source>
        <dbReference type="ARBA" id="ARBA00022692"/>
    </source>
</evidence>
<keyword evidence="12 17" id="KW-0520">NAD</keyword>
<feature type="domain" description="NADH:quinone oxidoreductase/Mrp antiporter transmembrane" evidence="18">
    <location>
        <begin position="141"/>
        <end position="441"/>
    </location>
</feature>
<feature type="transmembrane region" description="Helical" evidence="17">
    <location>
        <begin position="6"/>
        <end position="29"/>
    </location>
</feature>
<proteinExistence type="inferred from homology"/>
<evidence type="ECO:0000256" key="7">
    <source>
        <dbReference type="ARBA" id="ARBA00022719"/>
    </source>
</evidence>
<dbReference type="PRINTS" id="PR01434">
    <property type="entry name" value="NADHDHGNASE5"/>
</dbReference>
<evidence type="ECO:0000256" key="2">
    <source>
        <dbReference type="ARBA" id="ARBA00004454"/>
    </source>
</evidence>
<evidence type="ECO:0000256" key="14">
    <source>
        <dbReference type="ARBA" id="ARBA00023136"/>
    </source>
</evidence>
<protein>
    <recommendedName>
        <fullName evidence="5 17">NAD(P)H-quinone oxidoreductase subunit 5, chloroplastic</fullName>
        <ecNumber evidence="17">7.1.1.-</ecNumber>
    </recommendedName>
    <alternativeName>
        <fullName evidence="17">NADH-plastoquinone oxidoreductase subunit 5</fullName>
    </alternativeName>
</protein>
<feature type="transmembrane region" description="Helical" evidence="17">
    <location>
        <begin position="217"/>
        <end position="239"/>
    </location>
</feature>
<dbReference type="GO" id="GO:0048038">
    <property type="term" value="F:quinone binding"/>
    <property type="evidence" value="ECO:0007669"/>
    <property type="project" value="UniProtKB-KW"/>
</dbReference>
<evidence type="ECO:0000256" key="4">
    <source>
        <dbReference type="ARBA" id="ARBA00011199"/>
    </source>
</evidence>
<feature type="transmembrane region" description="Helical" evidence="17">
    <location>
        <begin position="92"/>
        <end position="110"/>
    </location>
</feature>
<reference evidence="21" key="1">
    <citation type="journal article" date="2018" name="Genome Biol. Evol.">
        <title>Mobile Elements Shape Plastome Evolution in Ferns.</title>
        <authorList>
            <person name="Robison T.A."/>
            <person name="Grusz A.L."/>
            <person name="Wolf P.G."/>
            <person name="Mower J.P."/>
            <person name="Fauskee B.D."/>
            <person name="Sosa K."/>
            <person name="Schuettpelz E.L."/>
        </authorList>
    </citation>
    <scope>NUCLEOTIDE SEQUENCE</scope>
</reference>
<comment type="similarity">
    <text evidence="3 17">Belongs to the complex I subunit 5 family.</text>
</comment>
<evidence type="ECO:0000256" key="5">
    <source>
        <dbReference type="ARBA" id="ARBA00018648"/>
    </source>
</evidence>
<feature type="transmembrane region" description="Helical" evidence="17">
    <location>
        <begin position="537"/>
        <end position="560"/>
    </location>
</feature>
<evidence type="ECO:0000259" key="20">
    <source>
        <dbReference type="Pfam" id="PF01010"/>
    </source>
</evidence>
<evidence type="ECO:0000256" key="12">
    <source>
        <dbReference type="ARBA" id="ARBA00023027"/>
    </source>
</evidence>
<dbReference type="AlphaFoldDB" id="A0A3G5CPN2"/>
<dbReference type="GO" id="GO:0042773">
    <property type="term" value="P:ATP synthesis coupled electron transport"/>
    <property type="evidence" value="ECO:0007669"/>
    <property type="project" value="InterPro"/>
</dbReference>
<keyword evidence="8 17" id="KW-0521">NADP</keyword>
<feature type="transmembrane region" description="Helical" evidence="17">
    <location>
        <begin position="710"/>
        <end position="732"/>
    </location>
</feature>
<geneLocation type="chloroplast" evidence="21"/>
<evidence type="ECO:0000256" key="16">
    <source>
        <dbReference type="ARBA" id="ARBA00048026"/>
    </source>
</evidence>